<feature type="transmembrane region" description="Helical" evidence="5">
    <location>
        <begin position="43"/>
        <end position="60"/>
    </location>
</feature>
<comment type="subcellular location">
    <subcellularLocation>
        <location evidence="1">Membrane</location>
        <topology evidence="1">Multi-pass membrane protein</topology>
    </subcellularLocation>
</comment>
<evidence type="ECO:0000313" key="7">
    <source>
        <dbReference type="EMBL" id="KAG9193692.1"/>
    </source>
</evidence>
<reference evidence="7" key="1">
    <citation type="submission" date="2021-07" db="EMBL/GenBank/DDBJ databases">
        <title>Genome Resource of American Ginseng Black Spot Pathogen Alternaria panax.</title>
        <authorList>
            <person name="Qiu C."/>
            <person name="Wang W."/>
            <person name="Liu Z."/>
        </authorList>
    </citation>
    <scope>NUCLEOTIDE SEQUENCE</scope>
    <source>
        <strain evidence="7">BNCC115425</strain>
    </source>
</reference>
<keyword evidence="3 5" id="KW-1133">Transmembrane helix</keyword>
<proteinExistence type="predicted"/>
<dbReference type="EMBL" id="JAANER010000002">
    <property type="protein sequence ID" value="KAG9193692.1"/>
    <property type="molecule type" value="Genomic_DNA"/>
</dbReference>
<keyword evidence="2 5" id="KW-0812">Transmembrane</keyword>
<evidence type="ECO:0000256" key="4">
    <source>
        <dbReference type="ARBA" id="ARBA00023136"/>
    </source>
</evidence>
<feature type="domain" description="EamA" evidence="6">
    <location>
        <begin position="101"/>
        <end position="233"/>
    </location>
</feature>
<feature type="transmembrane region" description="Helical" evidence="5">
    <location>
        <begin position="99"/>
        <end position="119"/>
    </location>
</feature>
<feature type="transmembrane region" description="Helical" evidence="5">
    <location>
        <begin position="192"/>
        <end position="211"/>
    </location>
</feature>
<evidence type="ECO:0000256" key="2">
    <source>
        <dbReference type="ARBA" id="ARBA00022692"/>
    </source>
</evidence>
<keyword evidence="8" id="KW-1185">Reference proteome</keyword>
<evidence type="ECO:0000313" key="8">
    <source>
        <dbReference type="Proteomes" id="UP001199106"/>
    </source>
</evidence>
<comment type="caution">
    <text evidence="7">The sequence shown here is derived from an EMBL/GenBank/DDBJ whole genome shotgun (WGS) entry which is preliminary data.</text>
</comment>
<feature type="transmembrane region" description="Helical" evidence="5">
    <location>
        <begin position="131"/>
        <end position="149"/>
    </location>
</feature>
<dbReference type="InterPro" id="IPR000620">
    <property type="entry name" value="EamA_dom"/>
</dbReference>
<feature type="transmembrane region" description="Helical" evidence="5">
    <location>
        <begin position="217"/>
        <end position="235"/>
    </location>
</feature>
<evidence type="ECO:0000256" key="3">
    <source>
        <dbReference type="ARBA" id="ARBA00022989"/>
    </source>
</evidence>
<protein>
    <recommendedName>
        <fullName evidence="6">EamA domain-containing protein</fullName>
    </recommendedName>
</protein>
<feature type="transmembrane region" description="Helical" evidence="5">
    <location>
        <begin position="67"/>
        <end position="87"/>
    </location>
</feature>
<dbReference type="AlphaFoldDB" id="A0AAD4IF73"/>
<dbReference type="GO" id="GO:0016020">
    <property type="term" value="C:membrane"/>
    <property type="evidence" value="ECO:0007669"/>
    <property type="project" value="UniProtKB-SubCell"/>
</dbReference>
<dbReference type="PANTHER" id="PTHR22911">
    <property type="entry name" value="ACYL-MALONYL CONDENSING ENZYME-RELATED"/>
    <property type="match status" value="1"/>
</dbReference>
<dbReference type="Pfam" id="PF00892">
    <property type="entry name" value="EamA"/>
    <property type="match status" value="2"/>
</dbReference>
<keyword evidence="4 5" id="KW-0472">Membrane</keyword>
<evidence type="ECO:0000256" key="5">
    <source>
        <dbReference type="SAM" id="Phobius"/>
    </source>
</evidence>
<accession>A0AAD4IF73</accession>
<dbReference type="PANTHER" id="PTHR22911:SF6">
    <property type="entry name" value="SOLUTE CARRIER FAMILY 35 MEMBER G1"/>
    <property type="match status" value="1"/>
</dbReference>
<dbReference type="Proteomes" id="UP001199106">
    <property type="component" value="Unassembled WGS sequence"/>
</dbReference>
<dbReference type="SUPFAM" id="SSF103481">
    <property type="entry name" value="Multidrug resistance efflux transporter EmrE"/>
    <property type="match status" value="1"/>
</dbReference>
<feature type="domain" description="EamA" evidence="6">
    <location>
        <begin position="10"/>
        <end position="84"/>
    </location>
</feature>
<sequence length="268" mass="28660">MPGGIFGPTKLRPLLIIRGIAGFFGIWGFYISLRYLALAEATLINFLAPILAVLLLGLLPGQQRCSLTHMLAVLVAVLGILCVLQPWSAHVTNTPKEHVLAIGAALVGVVGGAVSFLAMSCIGDHVHPITTVAYFAPICTVLSGASLIIQQQGLSFPSTTVQWLLVCVLGILGFAMHWLMAASLMTGDSKRALHIVYVQVVFAMVADKIMWGLDPGWWKYAGALLIVGSAVFVAATKETRGYTLVEEIDVESKIENEDTGLECGSIRT</sequence>
<feature type="transmembrane region" description="Helical" evidence="5">
    <location>
        <begin position="15"/>
        <end position="37"/>
    </location>
</feature>
<name>A0AAD4IF73_9PLEO</name>
<gene>
    <name evidence="7" type="ORF">G6011_03727</name>
</gene>
<organism evidence="7 8">
    <name type="scientific">Alternaria panax</name>
    <dbReference type="NCBI Taxonomy" id="48097"/>
    <lineage>
        <taxon>Eukaryota</taxon>
        <taxon>Fungi</taxon>
        <taxon>Dikarya</taxon>
        <taxon>Ascomycota</taxon>
        <taxon>Pezizomycotina</taxon>
        <taxon>Dothideomycetes</taxon>
        <taxon>Pleosporomycetidae</taxon>
        <taxon>Pleosporales</taxon>
        <taxon>Pleosporineae</taxon>
        <taxon>Pleosporaceae</taxon>
        <taxon>Alternaria</taxon>
        <taxon>Alternaria sect. Panax</taxon>
    </lineage>
</organism>
<evidence type="ECO:0000256" key="1">
    <source>
        <dbReference type="ARBA" id="ARBA00004141"/>
    </source>
</evidence>
<feature type="transmembrane region" description="Helical" evidence="5">
    <location>
        <begin position="161"/>
        <end position="180"/>
    </location>
</feature>
<evidence type="ECO:0000259" key="6">
    <source>
        <dbReference type="Pfam" id="PF00892"/>
    </source>
</evidence>
<dbReference type="InterPro" id="IPR037185">
    <property type="entry name" value="EmrE-like"/>
</dbReference>